<dbReference type="InterPro" id="IPR016156">
    <property type="entry name" value="FAD/NAD-linked_Rdtase_dimer_sf"/>
</dbReference>
<sequence length="419" mass="44183">MDTDTTAGPERTAYVIVGGGLAAAKAIEGIRESDTTGSIVLVTEEDRLPYERPPLSKGALKGDDELESAYTHDRDWYADHDVELRLGTPATSLDAEGHALTLSDGTALSYERLLLATGSSARALEVPGADLDGVLYLREMQESEALKARLTDGARVVVVGAGWIGLEVAAAAREAGCAVTVVEPQAAPLLGVMGEQVGAWFAELHRGHGVEFRFGEGVERIEGDDAVTGVVTTSGDTLPADVVVVGVGITPNTGLAEGAGIRTDNGIVTDSSLRTAADGVWAAGDVASWRSVTLGTNVRVEHWANANDGGLAAGRSMAGQDVTYDPVPFFFSDQYDVGLEYAGHVARGTDAEVVLRGEPSGNEFMAFWVVPEGDGVRVLAGMHVNVWDTIDDVQRLVRDRTVVERDRLADPDVALSELT</sequence>
<dbReference type="SUPFAM" id="SSF51905">
    <property type="entry name" value="FAD/NAD(P)-binding domain"/>
    <property type="match status" value="2"/>
</dbReference>
<dbReference type="InterPro" id="IPR050446">
    <property type="entry name" value="FAD-oxidoreductase/Apoptosis"/>
</dbReference>
<dbReference type="PANTHER" id="PTHR43557:SF2">
    <property type="entry name" value="RIESKE DOMAIN-CONTAINING PROTEIN-RELATED"/>
    <property type="match status" value="1"/>
</dbReference>
<keyword evidence="4" id="KW-0560">Oxidoreductase</keyword>
<organism evidence="7 8">
    <name type="scientific">Terrabacter aeriphilus</name>
    <dbReference type="NCBI Taxonomy" id="515662"/>
    <lineage>
        <taxon>Bacteria</taxon>
        <taxon>Bacillati</taxon>
        <taxon>Actinomycetota</taxon>
        <taxon>Actinomycetes</taxon>
        <taxon>Micrococcales</taxon>
        <taxon>Intrasporangiaceae</taxon>
        <taxon>Terrabacter</taxon>
    </lineage>
</organism>
<name>A0ABP9J7A2_9MICO</name>
<gene>
    <name evidence="7" type="ORF">GCM10023258_13310</name>
</gene>
<evidence type="ECO:0000256" key="4">
    <source>
        <dbReference type="ARBA" id="ARBA00023002"/>
    </source>
</evidence>
<dbReference type="Pfam" id="PF14759">
    <property type="entry name" value="Reductase_C"/>
    <property type="match status" value="1"/>
</dbReference>
<keyword evidence="2" id="KW-0285">Flavoprotein</keyword>
<evidence type="ECO:0000256" key="2">
    <source>
        <dbReference type="ARBA" id="ARBA00022630"/>
    </source>
</evidence>
<dbReference type="PANTHER" id="PTHR43557">
    <property type="entry name" value="APOPTOSIS-INDUCING FACTOR 1"/>
    <property type="match status" value="1"/>
</dbReference>
<evidence type="ECO:0000256" key="3">
    <source>
        <dbReference type="ARBA" id="ARBA00022827"/>
    </source>
</evidence>
<dbReference type="PRINTS" id="PR00368">
    <property type="entry name" value="FADPNR"/>
</dbReference>
<dbReference type="Pfam" id="PF07992">
    <property type="entry name" value="Pyr_redox_2"/>
    <property type="match status" value="1"/>
</dbReference>
<comment type="caution">
    <text evidence="7">The sequence shown here is derived from an EMBL/GenBank/DDBJ whole genome shotgun (WGS) entry which is preliminary data.</text>
</comment>
<accession>A0ABP9J7A2</accession>
<dbReference type="InterPro" id="IPR023753">
    <property type="entry name" value="FAD/NAD-binding_dom"/>
</dbReference>
<dbReference type="InterPro" id="IPR028202">
    <property type="entry name" value="Reductase_C"/>
</dbReference>
<keyword evidence="3" id="KW-0274">FAD</keyword>
<dbReference type="SUPFAM" id="SSF55424">
    <property type="entry name" value="FAD/NAD-linked reductases, dimerisation (C-terminal) domain"/>
    <property type="match status" value="1"/>
</dbReference>
<evidence type="ECO:0000259" key="5">
    <source>
        <dbReference type="Pfam" id="PF07992"/>
    </source>
</evidence>
<dbReference type="PRINTS" id="PR00411">
    <property type="entry name" value="PNDRDTASEI"/>
</dbReference>
<proteinExistence type="predicted"/>
<protein>
    <submittedName>
        <fullName evidence="7">FAD-dependent oxidoreductase</fullName>
    </submittedName>
</protein>
<feature type="domain" description="FAD/NAD(P)-binding" evidence="5">
    <location>
        <begin position="14"/>
        <end position="309"/>
    </location>
</feature>
<dbReference type="InterPro" id="IPR036188">
    <property type="entry name" value="FAD/NAD-bd_sf"/>
</dbReference>
<evidence type="ECO:0000313" key="7">
    <source>
        <dbReference type="EMBL" id="GAA5022731.1"/>
    </source>
</evidence>
<dbReference type="RefSeq" id="WP_345506668.1">
    <property type="nucleotide sequence ID" value="NZ_BAABIW010000009.1"/>
</dbReference>
<dbReference type="Proteomes" id="UP001500427">
    <property type="component" value="Unassembled WGS sequence"/>
</dbReference>
<dbReference type="Gene3D" id="3.30.390.30">
    <property type="match status" value="1"/>
</dbReference>
<dbReference type="EMBL" id="BAABIW010000009">
    <property type="protein sequence ID" value="GAA5022731.1"/>
    <property type="molecule type" value="Genomic_DNA"/>
</dbReference>
<evidence type="ECO:0000313" key="8">
    <source>
        <dbReference type="Proteomes" id="UP001500427"/>
    </source>
</evidence>
<evidence type="ECO:0000256" key="1">
    <source>
        <dbReference type="ARBA" id="ARBA00001974"/>
    </source>
</evidence>
<evidence type="ECO:0000259" key="6">
    <source>
        <dbReference type="Pfam" id="PF14759"/>
    </source>
</evidence>
<dbReference type="Gene3D" id="3.50.50.60">
    <property type="entry name" value="FAD/NAD(P)-binding domain"/>
    <property type="match status" value="2"/>
</dbReference>
<keyword evidence="8" id="KW-1185">Reference proteome</keyword>
<reference evidence="8" key="1">
    <citation type="journal article" date="2019" name="Int. J. Syst. Evol. Microbiol.">
        <title>The Global Catalogue of Microorganisms (GCM) 10K type strain sequencing project: providing services to taxonomists for standard genome sequencing and annotation.</title>
        <authorList>
            <consortium name="The Broad Institute Genomics Platform"/>
            <consortium name="The Broad Institute Genome Sequencing Center for Infectious Disease"/>
            <person name="Wu L."/>
            <person name="Ma J."/>
        </authorList>
    </citation>
    <scope>NUCLEOTIDE SEQUENCE [LARGE SCALE GENOMIC DNA]</scope>
    <source>
        <strain evidence="8">JCM 17687</strain>
    </source>
</reference>
<feature type="domain" description="Reductase C-terminal" evidence="6">
    <location>
        <begin position="329"/>
        <end position="418"/>
    </location>
</feature>
<comment type="cofactor">
    <cofactor evidence="1">
        <name>FAD</name>
        <dbReference type="ChEBI" id="CHEBI:57692"/>
    </cofactor>
</comment>